<dbReference type="RefSeq" id="WP_310027455.1">
    <property type="nucleotide sequence ID" value="NZ_JAVDVI010000013.1"/>
</dbReference>
<name>A0ABU1TSH8_9FLAO</name>
<sequence>MKNILFLFLFGICNLAFAQGEKLVAGKIIVADAKVSNILVLNMTTEKETHTDSLGHFEILAKVDDLLIFYAPHLDKMRKLIDDEAYNSKVITIEMTSKIEELDEVVVVNYAHINAYDLGIIQKPIKLLTPAERGKYSSEKRAEEFEAKLSAIEKLESIYDVAFLEEKLKIEKGMSKGFLFYATDHEWFIAVAKGKNKMLTTFYLTMLAQKYNESRKNTSITKNP</sequence>
<evidence type="ECO:0008006" key="4">
    <source>
        <dbReference type="Google" id="ProtNLM"/>
    </source>
</evidence>
<keyword evidence="3" id="KW-1185">Reference proteome</keyword>
<evidence type="ECO:0000313" key="3">
    <source>
        <dbReference type="Proteomes" id="UP001255185"/>
    </source>
</evidence>
<protein>
    <recommendedName>
        <fullName evidence="4">Carboxypeptidase-like regulatory domain-containing protein</fullName>
    </recommendedName>
</protein>
<gene>
    <name evidence="2" type="ORF">J2X31_002855</name>
</gene>
<accession>A0ABU1TSH8</accession>
<dbReference type="EMBL" id="JAVDVI010000013">
    <property type="protein sequence ID" value="MDR6968829.1"/>
    <property type="molecule type" value="Genomic_DNA"/>
</dbReference>
<evidence type="ECO:0000256" key="1">
    <source>
        <dbReference type="SAM" id="SignalP"/>
    </source>
</evidence>
<organism evidence="2 3">
    <name type="scientific">Flavobacterium arsenatis</name>
    <dbReference type="NCBI Taxonomy" id="1484332"/>
    <lineage>
        <taxon>Bacteria</taxon>
        <taxon>Pseudomonadati</taxon>
        <taxon>Bacteroidota</taxon>
        <taxon>Flavobacteriia</taxon>
        <taxon>Flavobacteriales</taxon>
        <taxon>Flavobacteriaceae</taxon>
        <taxon>Flavobacterium</taxon>
    </lineage>
</organism>
<comment type="caution">
    <text evidence="2">The sequence shown here is derived from an EMBL/GenBank/DDBJ whole genome shotgun (WGS) entry which is preliminary data.</text>
</comment>
<keyword evidence="1" id="KW-0732">Signal</keyword>
<feature type="signal peptide" evidence="1">
    <location>
        <begin position="1"/>
        <end position="18"/>
    </location>
</feature>
<feature type="chain" id="PRO_5045410253" description="Carboxypeptidase-like regulatory domain-containing protein" evidence="1">
    <location>
        <begin position="19"/>
        <end position="224"/>
    </location>
</feature>
<reference evidence="2 3" key="1">
    <citation type="submission" date="2023-07" db="EMBL/GenBank/DDBJ databases">
        <title>Sorghum-associated microbial communities from plants grown in Nebraska, USA.</title>
        <authorList>
            <person name="Schachtman D."/>
        </authorList>
    </citation>
    <scope>NUCLEOTIDE SEQUENCE [LARGE SCALE GENOMIC DNA]</scope>
    <source>
        <strain evidence="2 3">3773</strain>
    </source>
</reference>
<dbReference type="Proteomes" id="UP001255185">
    <property type="component" value="Unassembled WGS sequence"/>
</dbReference>
<evidence type="ECO:0000313" key="2">
    <source>
        <dbReference type="EMBL" id="MDR6968829.1"/>
    </source>
</evidence>
<proteinExistence type="predicted"/>